<reference evidence="1" key="1">
    <citation type="journal article" date="2013" name="Eukaryot. Cell">
        <title>Extremely Reduced Levels of Heterozygosity in the Vertebrate Pathogen Encephalitozoon cuniculi.</title>
        <authorList>
            <person name="Selman M."/>
            <person name="Sak B."/>
            <person name="Kvac M."/>
            <person name="Farinelli L."/>
            <person name="Weiss L.M."/>
            <person name="Corradi N."/>
        </authorList>
    </citation>
    <scope>NUCLEOTIDE SEQUENCE</scope>
</reference>
<dbReference type="VEuPathDB" id="MicrosporidiaDB:AEWQ_090090"/>
<dbReference type="VEuPathDB" id="MicrosporidiaDB:ECU09_0080"/>
<dbReference type="VEuPathDB" id="MicrosporidiaDB:AEWR_090080"/>
<dbReference type="EMBL" id="KC513614">
    <property type="protein sequence ID" value="AGE96246.1"/>
    <property type="molecule type" value="Genomic_DNA"/>
</dbReference>
<protein>
    <submittedName>
        <fullName evidence="1">Uncharacterized protein</fullName>
    </submittedName>
</protein>
<dbReference type="VEuPathDB" id="MicrosporidiaDB:AEWD_090080"/>
<proteinExistence type="predicted"/>
<name>M1KLP8_ENCCN</name>
<gene>
    <name evidence="1" type="ORF">ECU09_0080</name>
</gene>
<accession>M1KLP8</accession>
<sequence>MNKDLITKTIPFLTKKSALAFYYITGDTKYLVHVVSRYRSRMNIISIEKAAVLLQKIIEMGRNDLVIECLSHVSSGRMNRILFKLARSIEPEKTQSVISELKRSHPYLSRDSSTRCGVVVSYLQNVAKSAKLYAHHCK</sequence>
<evidence type="ECO:0000313" key="1">
    <source>
        <dbReference type="EMBL" id="AGE96246.1"/>
    </source>
</evidence>
<organism evidence="1">
    <name type="scientific">Encephalitozoon cuniculi</name>
    <name type="common">Microsporidian parasite</name>
    <dbReference type="NCBI Taxonomy" id="6035"/>
    <lineage>
        <taxon>Eukaryota</taxon>
        <taxon>Fungi</taxon>
        <taxon>Fungi incertae sedis</taxon>
        <taxon>Microsporidia</taxon>
        <taxon>Unikaryonidae</taxon>
        <taxon>Encephalitozoon</taxon>
    </lineage>
</organism>
<dbReference type="VEuPathDB" id="MicrosporidiaDB:M970_090080"/>
<dbReference type="AlphaFoldDB" id="M1KLP8"/>